<evidence type="ECO:0000256" key="1">
    <source>
        <dbReference type="SAM" id="Phobius"/>
    </source>
</evidence>
<keyword evidence="1" id="KW-1133">Transmembrane helix</keyword>
<dbReference type="AlphaFoldDB" id="A0A7J7L4J7"/>
<dbReference type="EMBL" id="JACGCM010002647">
    <property type="protein sequence ID" value="KAF6137527.1"/>
    <property type="molecule type" value="Genomic_DNA"/>
</dbReference>
<accession>A0A7J7L4J7</accession>
<keyword evidence="1" id="KW-0812">Transmembrane</keyword>
<keyword evidence="1" id="KW-0472">Membrane</keyword>
<gene>
    <name evidence="2" type="ORF">GIB67_031806</name>
</gene>
<protein>
    <submittedName>
        <fullName evidence="2">Uncharacterized protein</fullName>
    </submittedName>
</protein>
<reference evidence="2 3" key="1">
    <citation type="journal article" date="2020" name="IScience">
        <title>Genome Sequencing of the Endangered Kingdonia uniflora (Circaeasteraceae, Ranunculales) Reveals Potential Mechanisms of Evolutionary Specialization.</title>
        <authorList>
            <person name="Sun Y."/>
            <person name="Deng T."/>
            <person name="Zhang A."/>
            <person name="Moore M.J."/>
            <person name="Landis J.B."/>
            <person name="Lin N."/>
            <person name="Zhang H."/>
            <person name="Zhang X."/>
            <person name="Huang J."/>
            <person name="Zhang X."/>
            <person name="Sun H."/>
            <person name="Wang H."/>
        </authorList>
    </citation>
    <scope>NUCLEOTIDE SEQUENCE [LARGE SCALE GENOMIC DNA]</scope>
    <source>
        <strain evidence="2">TB1705</strain>
        <tissue evidence="2">Leaf</tissue>
    </source>
</reference>
<name>A0A7J7L4J7_9MAGN</name>
<feature type="transmembrane region" description="Helical" evidence="1">
    <location>
        <begin position="27"/>
        <end position="52"/>
    </location>
</feature>
<organism evidence="2 3">
    <name type="scientific">Kingdonia uniflora</name>
    <dbReference type="NCBI Taxonomy" id="39325"/>
    <lineage>
        <taxon>Eukaryota</taxon>
        <taxon>Viridiplantae</taxon>
        <taxon>Streptophyta</taxon>
        <taxon>Embryophyta</taxon>
        <taxon>Tracheophyta</taxon>
        <taxon>Spermatophyta</taxon>
        <taxon>Magnoliopsida</taxon>
        <taxon>Ranunculales</taxon>
        <taxon>Circaeasteraceae</taxon>
        <taxon>Kingdonia</taxon>
    </lineage>
</organism>
<dbReference type="Proteomes" id="UP000541444">
    <property type="component" value="Unassembled WGS sequence"/>
</dbReference>
<comment type="caution">
    <text evidence="2">The sequence shown here is derived from an EMBL/GenBank/DDBJ whole genome shotgun (WGS) entry which is preliminary data.</text>
</comment>
<proteinExistence type="predicted"/>
<evidence type="ECO:0000313" key="3">
    <source>
        <dbReference type="Proteomes" id="UP000541444"/>
    </source>
</evidence>
<sequence>KFSSLWSTWVFFLQTFNWHKDQVPEDSSAFCLLGASHLFGGFYTGLMALPILRSVTTFEVMV</sequence>
<evidence type="ECO:0000313" key="2">
    <source>
        <dbReference type="EMBL" id="KAF6137527.1"/>
    </source>
</evidence>
<feature type="non-terminal residue" evidence="2">
    <location>
        <position position="1"/>
    </location>
</feature>
<keyword evidence="3" id="KW-1185">Reference proteome</keyword>